<dbReference type="PANTHER" id="PTHR30121">
    <property type="entry name" value="UNCHARACTERIZED PROTEIN YJGR-RELATED"/>
    <property type="match status" value="1"/>
</dbReference>
<dbReference type="InterPro" id="IPR027417">
    <property type="entry name" value="P-loop_NTPase"/>
</dbReference>
<keyword evidence="2" id="KW-0614">Plasmid</keyword>
<dbReference type="RefSeq" id="WP_088578648.1">
    <property type="nucleotide sequence ID" value="NZ_CP009886.1"/>
</dbReference>
<protein>
    <submittedName>
        <fullName evidence="2">Uncharacterized protein</fullName>
    </submittedName>
</protein>
<accession>A0ABC8AHD6</accession>
<dbReference type="AlphaFoldDB" id="A0ABC8AHD6"/>
<keyword evidence="1" id="KW-0812">Transmembrane</keyword>
<geneLocation type="plasmid" evidence="3">
    <name>pxf64-hb</name>
</geneLocation>
<keyword evidence="1" id="KW-0472">Membrane</keyword>
<name>A0ABC8AHD6_XYLFS</name>
<gene>
    <name evidence="2" type="ORF">XFHB_12995</name>
</gene>
<sequence>MALNQNHEIDPARLTVDTRSIEQRFFTAFYRPSVFRNVLVLFIGLQVYLPALWPVWVILLWMMVMSFQDQKFQMPLRMPKDVRGLDHTDYYEELVEENKLWGFVRRSKTLRKYLIASGILYLGFLRSIREDDQGRELWLTNSDARTHMFTVGTTGSGKSEALMGTFHNAICWGSGACYGDGKADSNLAFCLWSLSRRHGREDDFLILNYLTGGMDPFKRIVDEELGRSAGRAVLAQSNSMNPFGDGSADFLLQLMGSLLPQTSGDGAHWQQKALNMIDALLRTLCYKRAKGELDISIGVIRHYLALQNLVQFYIEGSEGKIPELAFLPIKAYFETGLPGFNPAYVHDPTRWDPEVFNQHGYLTGQFARTLSMMMDTYGFIFTDKYPEIDMLDVLLNNRLLVVMIPSLEKSASEAAALGKLYISSIRLMMAQTLGYRLEGTKAEVLDAKATNAQNPSIIISDELSYYFALGIAVMFAQARSLGFMMIAAVQDVQGLKRGEAGEESASMIANTKVKWTLALEDPEDTFDLIRKAGGDSYYSVLSGHDATLGSFTTSNQAQAQSSVERRDKITLNELKKLNAGEGMVIFKDAVVPCAAYYIPDEHKKTSKLQAHINRFLQIERPQFKRLPHSAEKINSADRYSTDYIFVQLRRGKKPYYPSLDDPILSAVVGAVSHMNDIQRFEVTPTERGIVLFEAARKAMKQAEVAGRSGYMHEPRDDDPIELIPIDNDEDIPESAFYMNEEKN</sequence>
<dbReference type="PANTHER" id="PTHR30121:SF6">
    <property type="entry name" value="SLR6007 PROTEIN"/>
    <property type="match status" value="1"/>
</dbReference>
<dbReference type="KEGG" id="xfh:XFHB_12995"/>
<reference evidence="3" key="1">
    <citation type="submission" date="2014-11" db="EMBL/GenBank/DDBJ databases">
        <title>Xylella fastidiosa Hib4 Genome Sequencing.</title>
        <authorList>
            <person name="Pierry P.M."/>
            <person name="da Silva A.M."/>
        </authorList>
    </citation>
    <scope>NUCLEOTIDE SEQUENCE [LARGE SCALE GENOMIC DNA]</scope>
    <source>
        <strain evidence="3">Hib4</strain>
        <plasmid evidence="3">pxf64-hb</plasmid>
    </source>
</reference>
<dbReference type="Proteomes" id="UP000196980">
    <property type="component" value="Plasmid pXF64-HB"/>
</dbReference>
<dbReference type="InterPro" id="IPR051162">
    <property type="entry name" value="T4SS_component"/>
</dbReference>
<dbReference type="Gene3D" id="3.40.50.300">
    <property type="entry name" value="P-loop containing nucleotide triphosphate hydrolases"/>
    <property type="match status" value="1"/>
</dbReference>
<dbReference type="SUPFAM" id="SSF52540">
    <property type="entry name" value="P-loop containing nucleoside triphosphate hydrolases"/>
    <property type="match status" value="1"/>
</dbReference>
<feature type="transmembrane region" description="Helical" evidence="1">
    <location>
        <begin position="39"/>
        <end position="64"/>
    </location>
</feature>
<organism evidence="2 3">
    <name type="scientific">Xylella fastidiosa</name>
    <dbReference type="NCBI Taxonomy" id="2371"/>
    <lineage>
        <taxon>Bacteria</taxon>
        <taxon>Pseudomonadati</taxon>
        <taxon>Pseudomonadota</taxon>
        <taxon>Gammaproteobacteria</taxon>
        <taxon>Lysobacterales</taxon>
        <taxon>Lysobacteraceae</taxon>
        <taxon>Xylella</taxon>
    </lineage>
</organism>
<evidence type="ECO:0000313" key="2">
    <source>
        <dbReference type="EMBL" id="ALR07855.1"/>
    </source>
</evidence>
<dbReference type="EMBL" id="CP009886">
    <property type="protein sequence ID" value="ALR07855.1"/>
    <property type="molecule type" value="Genomic_DNA"/>
</dbReference>
<proteinExistence type="predicted"/>
<keyword evidence="1" id="KW-1133">Transmembrane helix</keyword>
<evidence type="ECO:0000256" key="1">
    <source>
        <dbReference type="SAM" id="Phobius"/>
    </source>
</evidence>
<evidence type="ECO:0000313" key="3">
    <source>
        <dbReference type="Proteomes" id="UP000196980"/>
    </source>
</evidence>